<gene>
    <name evidence="1" type="ORF">CHGG_05499</name>
</gene>
<dbReference type="OrthoDB" id="270318at2759"/>
<dbReference type="AlphaFoldDB" id="Q2H766"/>
<dbReference type="eggNOG" id="KOG4411">
    <property type="taxonomic scope" value="Eukaryota"/>
</dbReference>
<proteinExistence type="predicted"/>
<dbReference type="OMA" id="MINAREQ"/>
<dbReference type="Proteomes" id="UP000001056">
    <property type="component" value="Unassembled WGS sequence"/>
</dbReference>
<dbReference type="HOGENOM" id="CLU_037269_6_3_1"/>
<evidence type="ECO:0000313" key="2">
    <source>
        <dbReference type="Proteomes" id="UP000001056"/>
    </source>
</evidence>
<organism evidence="1 2">
    <name type="scientific">Chaetomium globosum (strain ATCC 6205 / CBS 148.51 / DSM 1962 / NBRC 6347 / NRRL 1970)</name>
    <name type="common">Soil fungus</name>
    <dbReference type="NCBI Taxonomy" id="306901"/>
    <lineage>
        <taxon>Eukaryota</taxon>
        <taxon>Fungi</taxon>
        <taxon>Dikarya</taxon>
        <taxon>Ascomycota</taxon>
        <taxon>Pezizomycotina</taxon>
        <taxon>Sordariomycetes</taxon>
        <taxon>Sordariomycetidae</taxon>
        <taxon>Sordariales</taxon>
        <taxon>Chaetomiaceae</taxon>
        <taxon>Chaetomium</taxon>
    </lineage>
</organism>
<dbReference type="Gene3D" id="1.10.600.10">
    <property type="entry name" value="Farnesyl Diphosphate Synthase"/>
    <property type="match status" value="1"/>
</dbReference>
<dbReference type="InterPro" id="IPR002060">
    <property type="entry name" value="Squ/phyt_synthse"/>
</dbReference>
<dbReference type="RefSeq" id="XP_001221594.1">
    <property type="nucleotide sequence ID" value="XM_001221593.1"/>
</dbReference>
<keyword evidence="2" id="KW-1185">Reference proteome</keyword>
<evidence type="ECO:0008006" key="3">
    <source>
        <dbReference type="Google" id="ProtNLM"/>
    </source>
</evidence>
<dbReference type="GeneID" id="4390882"/>
<dbReference type="InterPro" id="IPR008949">
    <property type="entry name" value="Isoprenoid_synthase_dom_sf"/>
</dbReference>
<dbReference type="EMBL" id="CH408031">
    <property type="protein sequence ID" value="EAQ88880.1"/>
    <property type="molecule type" value="Genomic_DNA"/>
</dbReference>
<dbReference type="InParanoid" id="Q2H766"/>
<dbReference type="STRING" id="306901.Q2H766"/>
<protein>
    <recommendedName>
        <fullName evidence="3">Squalene/phytoene synthase</fullName>
    </recommendedName>
</protein>
<accession>Q2H766</accession>
<dbReference type="SUPFAM" id="SSF48576">
    <property type="entry name" value="Terpenoid synthases"/>
    <property type="match status" value="1"/>
</dbReference>
<name>Q2H766_CHAGB</name>
<reference evidence="2" key="1">
    <citation type="journal article" date="2015" name="Genome Announc.">
        <title>Draft genome sequence of the cellulolytic fungus Chaetomium globosum.</title>
        <authorList>
            <person name="Cuomo C.A."/>
            <person name="Untereiner W.A."/>
            <person name="Ma L.-J."/>
            <person name="Grabherr M."/>
            <person name="Birren B.W."/>
        </authorList>
    </citation>
    <scope>NUCLEOTIDE SEQUENCE [LARGE SCALE GENOMIC DNA]</scope>
    <source>
        <strain evidence="2">ATCC 6205 / CBS 148.51 / DSM 1962 / NBRC 6347 / NRRL 1970</strain>
    </source>
</reference>
<evidence type="ECO:0000313" key="1">
    <source>
        <dbReference type="EMBL" id="EAQ88880.1"/>
    </source>
</evidence>
<dbReference type="Pfam" id="PF00494">
    <property type="entry name" value="SQS_PSY"/>
    <property type="match status" value="1"/>
</dbReference>
<dbReference type="VEuPathDB" id="FungiDB:CHGG_05499"/>
<sequence>MWASSGKATYEDGSAATKPTLVLVSGDATKRTRNSMSRSSGDRATARTNEFELVWTHKFEQIGALIGIVSLPIHGDYEAYLIRHFIPHSAQDAYDALRTLNLELARLPETVSNPTIGRFRMQFWRDSVNSTFAGNPPREPISVLLHSAITNLAARTGGGSASSLKFWLLRLINTREKHMENKPFTNLAALEDYAENTYATLMYMTLAAMPLQSVHMDHLASHIGKAYGIAASLRGIPILAAPSQPIQGPSGSSVGSTRSPALLLPLDVMAGVGLKEEDVFRRGPNAEGLQDAVFQVATRANDHLITAREMLKNLQAGHEPGHDYEHQEEPEHAHFGTVHDGEDTKLDIQRGFSVLLEAVAAGDYLQRLENANFDPFKVKSSWKLPWGLWKSLRRHEI</sequence>